<protein>
    <recommendedName>
        <fullName evidence="4">Solute carrier family 40 protein</fullName>
    </recommendedName>
</protein>
<evidence type="ECO:0000313" key="2">
    <source>
        <dbReference type="EMBL" id="CAK0885922.1"/>
    </source>
</evidence>
<comment type="caution">
    <text evidence="2">The sequence shown here is derived from an EMBL/GenBank/DDBJ whole genome shotgun (WGS) entry which is preliminary data.</text>
</comment>
<dbReference type="EMBL" id="CAUYUJ010018731">
    <property type="protein sequence ID" value="CAK0885922.1"/>
    <property type="molecule type" value="Genomic_DNA"/>
</dbReference>
<sequence>MSSRRHLLVMALFSLSHALNVGLNNLSISLLPISLNLVIRSCFPLSTILADVVYKTYDPKFDAKTSGYHVGNKEKTCIIIAVSCTLLAIISESYGGSHSTQPHLHIGMMAGAVSILSGTLNQWISSSLGSDREEFREMRSVDVMFYRSLPT</sequence>
<feature type="non-terminal residue" evidence="2">
    <location>
        <position position="151"/>
    </location>
</feature>
<keyword evidence="3" id="KW-1185">Reference proteome</keyword>
<proteinExistence type="predicted"/>
<dbReference type="Proteomes" id="UP001189429">
    <property type="component" value="Unassembled WGS sequence"/>
</dbReference>
<name>A0ABN9WHI5_9DINO</name>
<evidence type="ECO:0000313" key="3">
    <source>
        <dbReference type="Proteomes" id="UP001189429"/>
    </source>
</evidence>
<reference evidence="2" key="1">
    <citation type="submission" date="2023-10" db="EMBL/GenBank/DDBJ databases">
        <authorList>
            <person name="Chen Y."/>
            <person name="Shah S."/>
            <person name="Dougan E. K."/>
            <person name="Thang M."/>
            <person name="Chan C."/>
        </authorList>
    </citation>
    <scope>NUCLEOTIDE SEQUENCE [LARGE SCALE GENOMIC DNA]</scope>
</reference>
<feature type="chain" id="PRO_5046336960" description="Solute carrier family 40 protein" evidence="1">
    <location>
        <begin position="19"/>
        <end position="151"/>
    </location>
</feature>
<accession>A0ABN9WHI5</accession>
<evidence type="ECO:0008006" key="4">
    <source>
        <dbReference type="Google" id="ProtNLM"/>
    </source>
</evidence>
<gene>
    <name evidence="2" type="ORF">PCOR1329_LOCUS67405</name>
</gene>
<organism evidence="2 3">
    <name type="scientific">Prorocentrum cordatum</name>
    <dbReference type="NCBI Taxonomy" id="2364126"/>
    <lineage>
        <taxon>Eukaryota</taxon>
        <taxon>Sar</taxon>
        <taxon>Alveolata</taxon>
        <taxon>Dinophyceae</taxon>
        <taxon>Prorocentrales</taxon>
        <taxon>Prorocentraceae</taxon>
        <taxon>Prorocentrum</taxon>
    </lineage>
</organism>
<evidence type="ECO:0000256" key="1">
    <source>
        <dbReference type="SAM" id="SignalP"/>
    </source>
</evidence>
<keyword evidence="1" id="KW-0732">Signal</keyword>
<feature type="signal peptide" evidence="1">
    <location>
        <begin position="1"/>
        <end position="18"/>
    </location>
</feature>